<organism evidence="1 2">
    <name type="scientific">Microbacterium arthrosphaerae</name>
    <dbReference type="NCBI Taxonomy" id="792652"/>
    <lineage>
        <taxon>Bacteria</taxon>
        <taxon>Bacillati</taxon>
        <taxon>Actinomycetota</taxon>
        <taxon>Actinomycetes</taxon>
        <taxon>Micrococcales</taxon>
        <taxon>Microbacteriaceae</taxon>
        <taxon>Microbacterium</taxon>
    </lineage>
</organism>
<sequence>MLRALDPDEPRPPLAYRVPWRVDSVYDRHPLITNAGPATLDFVRVLTVGPAGSALEEWGQMPPGDTAELCLCDADPDTTIVTLAWFRPQDGAEYLWKFVT</sequence>
<gene>
    <name evidence="1" type="ORF">R8Z58_09515</name>
</gene>
<dbReference type="RefSeq" id="WP_318353507.1">
    <property type="nucleotide sequence ID" value="NZ_JAWQEV010000002.1"/>
</dbReference>
<proteinExistence type="predicted"/>
<keyword evidence="2" id="KW-1185">Reference proteome</keyword>
<accession>A0ABU4H554</accession>
<protein>
    <submittedName>
        <fullName evidence="1">Uncharacterized protein</fullName>
    </submittedName>
</protein>
<dbReference type="EMBL" id="JAWQEV010000002">
    <property type="protein sequence ID" value="MDW4573004.1"/>
    <property type="molecule type" value="Genomic_DNA"/>
</dbReference>
<comment type="caution">
    <text evidence="1">The sequence shown here is derived from an EMBL/GenBank/DDBJ whole genome shotgun (WGS) entry which is preliminary data.</text>
</comment>
<evidence type="ECO:0000313" key="1">
    <source>
        <dbReference type="EMBL" id="MDW4573004.1"/>
    </source>
</evidence>
<reference evidence="1 2" key="1">
    <citation type="submission" date="2023-11" db="EMBL/GenBank/DDBJ databases">
        <title>Draft genome sequence of Microbacterium arthrosphaerae JCM 30492.</title>
        <authorList>
            <person name="Zhang G."/>
            <person name="Ding Y."/>
        </authorList>
    </citation>
    <scope>NUCLEOTIDE SEQUENCE [LARGE SCALE GENOMIC DNA]</scope>
    <source>
        <strain evidence="1 2">JCM 30492</strain>
    </source>
</reference>
<evidence type="ECO:0000313" key="2">
    <source>
        <dbReference type="Proteomes" id="UP001283109"/>
    </source>
</evidence>
<name>A0ABU4H554_9MICO</name>
<dbReference type="Proteomes" id="UP001283109">
    <property type="component" value="Unassembled WGS sequence"/>
</dbReference>